<accession>E8U4F4</accession>
<dbReference type="HOGENOM" id="CLU_1114382_0_0_0"/>
<dbReference type="Gene3D" id="2.60.40.10">
    <property type="entry name" value="Immunoglobulins"/>
    <property type="match status" value="1"/>
</dbReference>
<feature type="signal peptide" evidence="1">
    <location>
        <begin position="1"/>
        <end position="18"/>
    </location>
</feature>
<dbReference type="InterPro" id="IPR013783">
    <property type="entry name" value="Ig-like_fold"/>
</dbReference>
<reference evidence="3 4" key="1">
    <citation type="journal article" date="2011" name="Stand. Genomic Sci.">
        <title>Complete genome sequence of Deinococcus maricopensis type strain (LB-34).</title>
        <authorList>
            <person name="Pukall R."/>
            <person name="Zeytun A."/>
            <person name="Lucas S."/>
            <person name="Lapidus A."/>
            <person name="Hammon N."/>
            <person name="Deshpande S."/>
            <person name="Nolan M."/>
            <person name="Cheng J.F."/>
            <person name="Pitluck S."/>
            <person name="Liolios K."/>
            <person name="Pagani I."/>
            <person name="Mikhailova N."/>
            <person name="Ivanova N."/>
            <person name="Mavromatis K."/>
            <person name="Pati A."/>
            <person name="Tapia R."/>
            <person name="Han C."/>
            <person name="Goodwin L."/>
            <person name="Chen A."/>
            <person name="Palaniappan K."/>
            <person name="Land M."/>
            <person name="Hauser L."/>
            <person name="Chang Y.J."/>
            <person name="Jeffries C.D."/>
            <person name="Brambilla E.M."/>
            <person name="Rohde M."/>
            <person name="Goker M."/>
            <person name="Detter J.C."/>
            <person name="Woyke T."/>
            <person name="Bristow J."/>
            <person name="Eisen J.A."/>
            <person name="Markowitz V."/>
            <person name="Hugenholtz P."/>
            <person name="Kyrpides N.C."/>
            <person name="Klenk H.P."/>
        </authorList>
    </citation>
    <scope>NUCLEOTIDE SEQUENCE [LARGE SCALE GENOMIC DNA]</scope>
    <source>
        <strain evidence="4">DSM 21211 / LMG 22137 / NRRL B-23946 / LB-34</strain>
    </source>
</reference>
<evidence type="ECO:0000259" key="2">
    <source>
        <dbReference type="Pfam" id="PF04151"/>
    </source>
</evidence>
<dbReference type="SUPFAM" id="SSF89260">
    <property type="entry name" value="Collagen-binding domain"/>
    <property type="match status" value="1"/>
</dbReference>
<dbReference type="AlphaFoldDB" id="E8U4F4"/>
<sequence precursor="true">MHPRKFALLALAIPLVMAACTDTSTPPLPALKVTLQADPATVNLPGATTLTATTSRTMGVQRVEFYEGTTKLGEDSTAPYTFTATYTYANNGAHTYTARAVETNGKTADGTATVTVNIADAFEPNDSAAAAAPLTYGQNVTGSIAGQDRDYDWFKFTAKAGDQVLIRALGKNTNPTSTLDPVLYLYAPDGKTLLERDDDGGTGLDSEIRYNVLTDGTYVIGLTSFTIKDDATAKDNSTTNTYRLELSLR</sequence>
<dbReference type="Proteomes" id="UP000008635">
    <property type="component" value="Chromosome"/>
</dbReference>
<dbReference type="PROSITE" id="PS51257">
    <property type="entry name" value="PROKAR_LIPOPROTEIN"/>
    <property type="match status" value="1"/>
</dbReference>
<dbReference type="Pfam" id="PF04151">
    <property type="entry name" value="PPC"/>
    <property type="match status" value="1"/>
</dbReference>
<organism evidence="3 4">
    <name type="scientific">Deinococcus maricopensis (strain DSM 21211 / LMG 22137 / NRRL B-23946 / LB-34)</name>
    <dbReference type="NCBI Taxonomy" id="709986"/>
    <lineage>
        <taxon>Bacteria</taxon>
        <taxon>Thermotogati</taxon>
        <taxon>Deinococcota</taxon>
        <taxon>Deinococci</taxon>
        <taxon>Deinococcales</taxon>
        <taxon>Deinococcaceae</taxon>
        <taxon>Deinococcus</taxon>
    </lineage>
</organism>
<name>E8U4F4_DEIML</name>
<dbReference type="eggNOG" id="COG3291">
    <property type="taxonomic scope" value="Bacteria"/>
</dbReference>
<gene>
    <name evidence="3" type="ordered locus">Deima_3191</name>
</gene>
<dbReference type="Pfam" id="PF17957">
    <property type="entry name" value="Big_7"/>
    <property type="match status" value="1"/>
</dbReference>
<protein>
    <submittedName>
        <fullName evidence="3">Peptidase domain protein</fullName>
    </submittedName>
</protein>
<dbReference type="eggNOG" id="COG1404">
    <property type="taxonomic scope" value="Bacteria"/>
</dbReference>
<feature type="chain" id="PRO_5003231594" evidence="1">
    <location>
        <begin position="19"/>
        <end position="249"/>
    </location>
</feature>
<keyword evidence="1" id="KW-0732">Signal</keyword>
<proteinExistence type="predicted"/>
<evidence type="ECO:0000313" key="4">
    <source>
        <dbReference type="Proteomes" id="UP000008635"/>
    </source>
</evidence>
<dbReference type="OrthoDB" id="71555at2"/>
<feature type="domain" description="Peptidase C-terminal archaeal/bacterial" evidence="2">
    <location>
        <begin position="150"/>
        <end position="223"/>
    </location>
</feature>
<dbReference type="KEGG" id="dmr:Deima_3191"/>
<dbReference type="EMBL" id="CP002454">
    <property type="protein sequence ID" value="ADV68819.1"/>
    <property type="molecule type" value="Genomic_DNA"/>
</dbReference>
<dbReference type="STRING" id="709986.Deima_3191"/>
<dbReference type="InterPro" id="IPR007280">
    <property type="entry name" value="Peptidase_C_arc/bac"/>
</dbReference>
<evidence type="ECO:0000313" key="3">
    <source>
        <dbReference type="EMBL" id="ADV68819.1"/>
    </source>
</evidence>
<dbReference type="RefSeq" id="WP_013558322.1">
    <property type="nucleotide sequence ID" value="NC_014958.1"/>
</dbReference>
<reference evidence="4" key="2">
    <citation type="submission" date="2011-01" db="EMBL/GenBank/DDBJ databases">
        <title>The complete genome of Deinococcus maricopensis DSM 21211.</title>
        <authorList>
            <consortium name="US DOE Joint Genome Institute (JGI-PGF)"/>
            <person name="Lucas S."/>
            <person name="Copeland A."/>
            <person name="Lapidus A."/>
            <person name="Goodwin L."/>
            <person name="Pitluck S."/>
            <person name="Kyrpides N."/>
            <person name="Mavromatis K."/>
            <person name="Pagani I."/>
            <person name="Ivanova N."/>
            <person name="Ovchinnikova G."/>
            <person name="Zeytun A."/>
            <person name="Detter J.C."/>
            <person name="Han C."/>
            <person name="Land M."/>
            <person name="Hauser L."/>
            <person name="Markowitz V."/>
            <person name="Cheng J.-F."/>
            <person name="Hugenholtz P."/>
            <person name="Woyke T."/>
            <person name="Wu D."/>
            <person name="Pukall R."/>
            <person name="Gehrich-Schroeter G."/>
            <person name="Brambilla E."/>
            <person name="Klenk H.-P."/>
            <person name="Eisen J.A."/>
        </authorList>
    </citation>
    <scope>NUCLEOTIDE SEQUENCE [LARGE SCALE GENOMIC DNA]</scope>
    <source>
        <strain evidence="4">DSM 21211 / LMG 22137 / NRRL B-23946 / LB-34</strain>
    </source>
</reference>
<keyword evidence="4" id="KW-1185">Reference proteome</keyword>
<dbReference type="Gene3D" id="2.60.120.380">
    <property type="match status" value="1"/>
</dbReference>
<evidence type="ECO:0000256" key="1">
    <source>
        <dbReference type="SAM" id="SignalP"/>
    </source>
</evidence>